<keyword evidence="2" id="KW-1185">Reference proteome</keyword>
<protein>
    <submittedName>
        <fullName evidence="1">Uncharacterized protein</fullName>
    </submittedName>
</protein>
<organism evidence="1 2">
    <name type="scientific">Puccinia graminis f. sp. tritici</name>
    <dbReference type="NCBI Taxonomy" id="56615"/>
    <lineage>
        <taxon>Eukaryota</taxon>
        <taxon>Fungi</taxon>
        <taxon>Dikarya</taxon>
        <taxon>Basidiomycota</taxon>
        <taxon>Pucciniomycotina</taxon>
        <taxon>Pucciniomycetes</taxon>
        <taxon>Pucciniales</taxon>
        <taxon>Pucciniaceae</taxon>
        <taxon>Puccinia</taxon>
    </lineage>
</organism>
<accession>A0A5B0PNE1</accession>
<comment type="caution">
    <text evidence="1">The sequence shown here is derived from an EMBL/GenBank/DDBJ whole genome shotgun (WGS) entry which is preliminary data.</text>
</comment>
<gene>
    <name evidence="1" type="ORF">PGT21_008785</name>
</gene>
<dbReference type="AlphaFoldDB" id="A0A5B0PNE1"/>
<name>A0A5B0PNE1_PUCGR</name>
<dbReference type="Proteomes" id="UP000324748">
    <property type="component" value="Unassembled WGS sequence"/>
</dbReference>
<sequence>MYPDSMISSQSTALYAAVLPVGSLSRMILIGWTLLAIGDLLVIMCSLFEQGNHLNAAPVVLGGAHQNIDLSMCRDRWTSFNYPHPPSSRISAPSFTMQSIRNKIQPELMTS</sequence>
<evidence type="ECO:0000313" key="2">
    <source>
        <dbReference type="Proteomes" id="UP000324748"/>
    </source>
</evidence>
<dbReference type="EMBL" id="VSWC01000042">
    <property type="protein sequence ID" value="KAA1103167.1"/>
    <property type="molecule type" value="Genomic_DNA"/>
</dbReference>
<reference evidence="1 2" key="1">
    <citation type="submission" date="2019-05" db="EMBL/GenBank/DDBJ databases">
        <title>Emergence of the Ug99 lineage of the wheat stem rust pathogen through somatic hybridization.</title>
        <authorList>
            <person name="Li F."/>
            <person name="Upadhyaya N.M."/>
            <person name="Sperschneider J."/>
            <person name="Matny O."/>
            <person name="Nguyen-Phuc H."/>
            <person name="Mago R."/>
            <person name="Raley C."/>
            <person name="Miller M.E."/>
            <person name="Silverstein K.A.T."/>
            <person name="Henningsen E."/>
            <person name="Hirsch C.D."/>
            <person name="Visser B."/>
            <person name="Pretorius Z.A."/>
            <person name="Steffenson B.J."/>
            <person name="Schwessinger B."/>
            <person name="Dodds P.N."/>
            <person name="Figueroa M."/>
        </authorList>
    </citation>
    <scope>NUCLEOTIDE SEQUENCE [LARGE SCALE GENOMIC DNA]</scope>
    <source>
        <strain evidence="1">21-0</strain>
    </source>
</reference>
<proteinExistence type="predicted"/>
<evidence type="ECO:0000313" key="1">
    <source>
        <dbReference type="EMBL" id="KAA1103167.1"/>
    </source>
</evidence>